<feature type="compositionally biased region" description="Basic and acidic residues" evidence="1">
    <location>
        <begin position="832"/>
        <end position="844"/>
    </location>
</feature>
<dbReference type="HOGENOM" id="CLU_250030_0_0_1"/>
<evidence type="ECO:0000313" key="4">
    <source>
        <dbReference type="Proteomes" id="UP000054097"/>
    </source>
</evidence>
<feature type="region of interest" description="Disordered" evidence="1">
    <location>
        <begin position="220"/>
        <end position="281"/>
    </location>
</feature>
<feature type="region of interest" description="Disordered" evidence="1">
    <location>
        <begin position="336"/>
        <end position="358"/>
    </location>
</feature>
<feature type="compositionally biased region" description="Polar residues" evidence="1">
    <location>
        <begin position="749"/>
        <end position="760"/>
    </location>
</feature>
<keyword evidence="2" id="KW-1133">Transmembrane helix</keyword>
<feature type="region of interest" description="Disordered" evidence="1">
    <location>
        <begin position="688"/>
        <end position="717"/>
    </location>
</feature>
<dbReference type="OrthoDB" id="3264529at2759"/>
<organism evidence="3 4">
    <name type="scientific">Serendipita vermifera MAFF 305830</name>
    <dbReference type="NCBI Taxonomy" id="933852"/>
    <lineage>
        <taxon>Eukaryota</taxon>
        <taxon>Fungi</taxon>
        <taxon>Dikarya</taxon>
        <taxon>Basidiomycota</taxon>
        <taxon>Agaricomycotina</taxon>
        <taxon>Agaricomycetes</taxon>
        <taxon>Sebacinales</taxon>
        <taxon>Serendipitaceae</taxon>
        <taxon>Serendipita</taxon>
    </lineage>
</organism>
<feature type="compositionally biased region" description="Pro residues" evidence="1">
    <location>
        <begin position="223"/>
        <end position="232"/>
    </location>
</feature>
<protein>
    <submittedName>
        <fullName evidence="3">Uncharacterized protein</fullName>
    </submittedName>
</protein>
<keyword evidence="4" id="KW-1185">Reference proteome</keyword>
<dbReference type="EMBL" id="KN824277">
    <property type="protein sequence ID" value="KIM33939.1"/>
    <property type="molecule type" value="Genomic_DNA"/>
</dbReference>
<feature type="region of interest" description="Disordered" evidence="1">
    <location>
        <begin position="1"/>
        <end position="55"/>
    </location>
</feature>
<gene>
    <name evidence="3" type="ORF">M408DRAFT_13642</name>
</gene>
<dbReference type="STRING" id="933852.A0A0C3BPA9"/>
<keyword evidence="2" id="KW-0472">Membrane</keyword>
<feature type="transmembrane region" description="Helical" evidence="2">
    <location>
        <begin position="946"/>
        <end position="966"/>
    </location>
</feature>
<evidence type="ECO:0000256" key="1">
    <source>
        <dbReference type="SAM" id="MobiDB-lite"/>
    </source>
</evidence>
<reference evidence="4" key="2">
    <citation type="submission" date="2015-01" db="EMBL/GenBank/DDBJ databases">
        <title>Evolutionary Origins and Diversification of the Mycorrhizal Mutualists.</title>
        <authorList>
            <consortium name="DOE Joint Genome Institute"/>
            <consortium name="Mycorrhizal Genomics Consortium"/>
            <person name="Kohler A."/>
            <person name="Kuo A."/>
            <person name="Nagy L.G."/>
            <person name="Floudas D."/>
            <person name="Copeland A."/>
            <person name="Barry K.W."/>
            <person name="Cichocki N."/>
            <person name="Veneault-Fourrey C."/>
            <person name="LaButti K."/>
            <person name="Lindquist E.A."/>
            <person name="Lipzen A."/>
            <person name="Lundell T."/>
            <person name="Morin E."/>
            <person name="Murat C."/>
            <person name="Riley R."/>
            <person name="Ohm R."/>
            <person name="Sun H."/>
            <person name="Tunlid A."/>
            <person name="Henrissat B."/>
            <person name="Grigoriev I.V."/>
            <person name="Hibbett D.S."/>
            <person name="Martin F."/>
        </authorList>
    </citation>
    <scope>NUCLEOTIDE SEQUENCE [LARGE SCALE GENOMIC DNA]</scope>
    <source>
        <strain evidence="4">MAFF 305830</strain>
    </source>
</reference>
<reference evidence="3 4" key="1">
    <citation type="submission" date="2014-04" db="EMBL/GenBank/DDBJ databases">
        <authorList>
            <consortium name="DOE Joint Genome Institute"/>
            <person name="Kuo A."/>
            <person name="Zuccaro A."/>
            <person name="Kohler A."/>
            <person name="Nagy L.G."/>
            <person name="Floudas D."/>
            <person name="Copeland A."/>
            <person name="Barry K.W."/>
            <person name="Cichocki N."/>
            <person name="Veneault-Fourrey C."/>
            <person name="LaButti K."/>
            <person name="Lindquist E.A."/>
            <person name="Lipzen A."/>
            <person name="Lundell T."/>
            <person name="Morin E."/>
            <person name="Murat C."/>
            <person name="Sun H."/>
            <person name="Tunlid A."/>
            <person name="Henrissat B."/>
            <person name="Grigoriev I.V."/>
            <person name="Hibbett D.S."/>
            <person name="Martin F."/>
            <person name="Nordberg H.P."/>
            <person name="Cantor M.N."/>
            <person name="Hua S.X."/>
        </authorList>
    </citation>
    <scope>NUCLEOTIDE SEQUENCE [LARGE SCALE GENOMIC DNA]</scope>
    <source>
        <strain evidence="3 4">MAFF 305830</strain>
    </source>
</reference>
<feature type="compositionally biased region" description="Basic residues" evidence="1">
    <location>
        <begin position="495"/>
        <end position="504"/>
    </location>
</feature>
<proteinExistence type="predicted"/>
<feature type="compositionally biased region" description="Polar residues" evidence="1">
    <location>
        <begin position="236"/>
        <end position="249"/>
    </location>
</feature>
<evidence type="ECO:0000313" key="3">
    <source>
        <dbReference type="EMBL" id="KIM33939.1"/>
    </source>
</evidence>
<feature type="compositionally biased region" description="Polar residues" evidence="1">
    <location>
        <begin position="336"/>
        <end position="356"/>
    </location>
</feature>
<dbReference type="Proteomes" id="UP000054097">
    <property type="component" value="Unassembled WGS sequence"/>
</dbReference>
<accession>A0A0C3BPA9</accession>
<evidence type="ECO:0000256" key="2">
    <source>
        <dbReference type="SAM" id="Phobius"/>
    </source>
</evidence>
<feature type="compositionally biased region" description="Basic and acidic residues" evidence="1">
    <location>
        <begin position="563"/>
        <end position="573"/>
    </location>
</feature>
<feature type="region of interest" description="Disordered" evidence="1">
    <location>
        <begin position="166"/>
        <end position="190"/>
    </location>
</feature>
<feature type="region of interest" description="Disordered" evidence="1">
    <location>
        <begin position="550"/>
        <end position="576"/>
    </location>
</feature>
<keyword evidence="2" id="KW-0812">Transmembrane</keyword>
<feature type="region of interest" description="Disordered" evidence="1">
    <location>
        <begin position="746"/>
        <end position="808"/>
    </location>
</feature>
<sequence>MTSKWTNPPLTLRPATASSTEEGQDRQDNYQPIISTEIMPSETLSNNPGSLSHRDSTLSDAQYAFAAPRNQYLDLPSAVPFQDFVSPALPSAEFPSSARDFVSPPGTSSTTTTGFPADASAAATAAVLSPSSSSHHTVATYHIPKLGNKRQSTIITPILGNQQVSDSSAAAAPAPAIDDHPINSAPTSGATALRRADSSVSYDSVWSGEGSQQHIALDITQFPRPPDTPSDEPPSARSSPNVSSFNPSRKQQQQPKLKPPASPLYEESEPSASRPLTPDAGQVSYEYPVATSSQQQSSTSLVQAQEAHDAESLVIQYLRPQSDANGLILPSLAPTSARGSYQSHMTAASRGSSSPRLSIGDVSARASAVPSTSMAWENVMNSVKPHWNSPESPPSVEPSRLRSTVMSTTSTNVAVGTSTIGHDDGLSISAPPIPPSTLMSPFSGDSGSDVYSAIRRMSFPKPPILPATSADEGEPASPISLGPPRSPWVTGVALKTKRSRGSLKRRTEGQTSPPLSPTVLMPLGSKDSDMNPLSPSLILSSPVEDYMQTVYSSGEKGPSGDGQRLDVPTESRHSALSVEAPSYDRRVSDLLRAATAGPVIAPRDSITSTGLTTSDSQRSSIDGAVVGVARAASLSARAKALLTRGPSTSQNTQDPTLSYLVPSPSTSVGPSESSLVLAPSILARVAPRTSPDTIDREEKARNMSSPLVLPPAPPAKSRTYGSGYPIDDYGETINLQRFQSRDIPHSAVPLNQSTPFQNYFPSAGGPSSYRHPLHNNSSGTPPDLSNPSLSRSPSKKRRSSVITTLSRASSRAAKAMSWFRKKPLPALPPSATEEKQGKVFHNPDEDMSVPDLARRAAAMDHYLAVGELPYSSPTASPAPPEITHIQRNHAPRASIASVLSSLSDRARRERRTRPAGFSQIPEPKVEMIEVGGNRPSGCLASRRKTLLFFGVLWCILAITIPVAVVLGRRAISNNTVVSNCANGLTGASCQLNSTCVCTSTISGRCDPVAQSLVDLVPTATLIFGMNVTANDLALQLWDLQGQPASDCASQAILVDVSPALNATTSPKRTGWARTAILYNLLRTYDLAATESFRSSISRANFGSMQDNPVDNASTDLKFTASGFVFDAAAMTFSANAVSWIADSGVVTTQAERVGSVASQALDRMYSFASASSKQRSSALSHYWTSDMQLQSDLLPKFISAISTAPILLGFDATSSIISDFLSTITSNDGSSFPAALACYPGLSEQARANVNMIEHRAFDLAALGTPPSALESACFPDRPVYGVLDVLRLRRPFGDAREGMRIPTAELTAQAGPRTIVHGGEQLVGLTGFRDNGPASSSSFTTANADPREYGTLQHLDHVALSYLQAFPTVDLAKQAAQFIMDANDETLPPTSGNGVADGTALDAMPTIEVAVFGSVLPTDISVFRADLATPNGTLFFGSKSGEVFRQWALREEGDLILWSNSSTSQQVVQEEEKLCLMPTCDNLGNLSRRTGFLSIDGLRVL</sequence>
<feature type="compositionally biased region" description="Low complexity" evidence="1">
    <location>
        <begin position="166"/>
        <end position="176"/>
    </location>
</feature>
<feature type="region of interest" description="Disordered" evidence="1">
    <location>
        <begin position="820"/>
        <end position="846"/>
    </location>
</feature>
<name>A0A0C3BPA9_SERVB</name>
<feature type="region of interest" description="Disordered" evidence="1">
    <location>
        <begin position="462"/>
        <end position="531"/>
    </location>
</feature>